<comment type="caution">
    <text evidence="1">The sequence shown here is derived from an EMBL/GenBank/DDBJ whole genome shotgun (WGS) entry which is preliminary data.</text>
</comment>
<reference evidence="1 2" key="1">
    <citation type="submission" date="2020-08" db="EMBL/GenBank/DDBJ databases">
        <title>Genome public.</title>
        <authorList>
            <person name="Liu C."/>
            <person name="Sun Q."/>
        </authorList>
    </citation>
    <scope>NUCLEOTIDE SEQUENCE [LARGE SCALE GENOMIC DNA]</scope>
    <source>
        <strain evidence="1 2">NSJ-6</strain>
    </source>
</reference>
<dbReference type="EMBL" id="JACOOO010000001">
    <property type="protein sequence ID" value="MBC5627572.1"/>
    <property type="molecule type" value="Genomic_DNA"/>
</dbReference>
<evidence type="ECO:0000313" key="1">
    <source>
        <dbReference type="EMBL" id="MBC5627572.1"/>
    </source>
</evidence>
<evidence type="ECO:0000313" key="2">
    <source>
        <dbReference type="Proteomes" id="UP000596929"/>
    </source>
</evidence>
<dbReference type="Proteomes" id="UP000596929">
    <property type="component" value="Unassembled WGS sequence"/>
</dbReference>
<sequence>MSRVNEVKELAEGLVEIQVDFIEKDNGQKAGLMFYRYEDLGKWYADNYDSVEVLEVIQSEE</sequence>
<gene>
    <name evidence="1" type="ORF">H8S20_01550</name>
</gene>
<organism evidence="1 2">
    <name type="scientific">Clostridium hominis</name>
    <dbReference type="NCBI Taxonomy" id="2763036"/>
    <lineage>
        <taxon>Bacteria</taxon>
        <taxon>Bacillati</taxon>
        <taxon>Bacillota</taxon>
        <taxon>Clostridia</taxon>
        <taxon>Eubacteriales</taxon>
        <taxon>Clostridiaceae</taxon>
        <taxon>Clostridium</taxon>
    </lineage>
</organism>
<protein>
    <submittedName>
        <fullName evidence="1">Uncharacterized protein</fullName>
    </submittedName>
</protein>
<keyword evidence="2" id="KW-1185">Reference proteome</keyword>
<accession>A0ABR7D863</accession>
<proteinExistence type="predicted"/>
<dbReference type="RefSeq" id="WP_186859120.1">
    <property type="nucleotide sequence ID" value="NZ_JACOOO010000001.1"/>
</dbReference>
<name>A0ABR7D863_9CLOT</name>